<reference evidence="3 4" key="1">
    <citation type="submission" date="2017-12" db="EMBL/GenBank/DDBJ databases">
        <title>Comparative genomics of Botrytis spp.</title>
        <authorList>
            <person name="Valero-Jimenez C.A."/>
            <person name="Tapia P."/>
            <person name="Veloso J."/>
            <person name="Silva-Moreno E."/>
            <person name="Staats M."/>
            <person name="Valdes J.H."/>
            <person name="Van Kan J.A.L."/>
        </authorList>
    </citation>
    <scope>NUCLEOTIDE SEQUENCE [LARGE SCALE GENOMIC DNA]</scope>
    <source>
        <strain evidence="3 4">MUCL3349</strain>
    </source>
</reference>
<dbReference type="STRING" id="87229.A0A4Z1KE18"/>
<dbReference type="Pfam" id="PF00106">
    <property type="entry name" value="adh_short"/>
    <property type="match status" value="1"/>
</dbReference>
<dbReference type="InterPro" id="IPR002347">
    <property type="entry name" value="SDR_fam"/>
</dbReference>
<protein>
    <recommendedName>
        <fullName evidence="5">Ketoreductase (KR) domain-containing protein</fullName>
    </recommendedName>
</protein>
<name>A0A4Z1KE18_9HELO</name>
<dbReference type="Proteomes" id="UP000297280">
    <property type="component" value="Unassembled WGS sequence"/>
</dbReference>
<dbReference type="EMBL" id="PQXO01000523">
    <property type="protein sequence ID" value="TGO84281.1"/>
    <property type="molecule type" value="Genomic_DNA"/>
</dbReference>
<keyword evidence="1" id="KW-0560">Oxidoreductase</keyword>
<comment type="caution">
    <text evidence="3">The sequence shown here is derived from an EMBL/GenBank/DDBJ whole genome shotgun (WGS) entry which is preliminary data.</text>
</comment>
<proteinExistence type="predicted"/>
<feature type="signal peptide" evidence="2">
    <location>
        <begin position="1"/>
        <end position="18"/>
    </location>
</feature>
<dbReference type="InterPro" id="IPR036291">
    <property type="entry name" value="NAD(P)-bd_dom_sf"/>
</dbReference>
<evidence type="ECO:0008006" key="5">
    <source>
        <dbReference type="Google" id="ProtNLM"/>
    </source>
</evidence>
<accession>A0A4Z1KE18</accession>
<sequence length="141" mass="15129">MLPAIYISIMVAINAVQASNAAFKAKGTPGMVAVFAGATSGIGMGTLKAFIKYANAPKAYIIGRSESAAGHLLNDLRLSNPSATLNFLEGEISLIREVDRLCDEIKRKEEKVDIVFMSAGYLSFDGRNVYLVIATSLSTMY</sequence>
<dbReference type="Gene3D" id="3.40.50.720">
    <property type="entry name" value="NAD(P)-binding Rossmann-like Domain"/>
    <property type="match status" value="1"/>
</dbReference>
<evidence type="ECO:0000313" key="3">
    <source>
        <dbReference type="EMBL" id="TGO84281.1"/>
    </source>
</evidence>
<evidence type="ECO:0000313" key="4">
    <source>
        <dbReference type="Proteomes" id="UP000297280"/>
    </source>
</evidence>
<keyword evidence="2" id="KW-0732">Signal</keyword>
<evidence type="ECO:0000256" key="2">
    <source>
        <dbReference type="SAM" id="SignalP"/>
    </source>
</evidence>
<dbReference type="GO" id="GO:0016491">
    <property type="term" value="F:oxidoreductase activity"/>
    <property type="evidence" value="ECO:0007669"/>
    <property type="project" value="UniProtKB-KW"/>
</dbReference>
<dbReference type="PANTHER" id="PTHR47534">
    <property type="entry name" value="YALI0E05731P"/>
    <property type="match status" value="1"/>
</dbReference>
<organism evidence="3 4">
    <name type="scientific">Botrytis porri</name>
    <dbReference type="NCBI Taxonomy" id="87229"/>
    <lineage>
        <taxon>Eukaryota</taxon>
        <taxon>Fungi</taxon>
        <taxon>Dikarya</taxon>
        <taxon>Ascomycota</taxon>
        <taxon>Pezizomycotina</taxon>
        <taxon>Leotiomycetes</taxon>
        <taxon>Helotiales</taxon>
        <taxon>Sclerotiniaceae</taxon>
        <taxon>Botrytis</taxon>
    </lineage>
</organism>
<keyword evidence="4" id="KW-1185">Reference proteome</keyword>
<evidence type="ECO:0000256" key="1">
    <source>
        <dbReference type="ARBA" id="ARBA00023002"/>
    </source>
</evidence>
<dbReference type="PANTHER" id="PTHR47534:SF3">
    <property type="entry name" value="ALCOHOL DEHYDROGENASE-LIKE C-TERMINAL DOMAIN-CONTAINING PROTEIN"/>
    <property type="match status" value="1"/>
</dbReference>
<gene>
    <name evidence="3" type="ORF">BPOR_0524g00010</name>
</gene>
<dbReference type="SUPFAM" id="SSF51735">
    <property type="entry name" value="NAD(P)-binding Rossmann-fold domains"/>
    <property type="match status" value="1"/>
</dbReference>
<feature type="chain" id="PRO_5021470534" description="Ketoreductase (KR) domain-containing protein" evidence="2">
    <location>
        <begin position="19"/>
        <end position="141"/>
    </location>
</feature>
<dbReference type="AlphaFoldDB" id="A0A4Z1KE18"/>
<dbReference type="InterPro" id="IPR052228">
    <property type="entry name" value="Sec_Metab_Biosynth_Oxidored"/>
</dbReference>